<accession>A0A6N7C088</accession>
<evidence type="ECO:0000313" key="2">
    <source>
        <dbReference type="EMBL" id="KAF0568713.1"/>
    </source>
</evidence>
<evidence type="ECO:0000313" key="3">
    <source>
        <dbReference type="Proteomes" id="UP000471465"/>
    </source>
</evidence>
<feature type="domain" description="GmrSD restriction endonucleases N-terminal" evidence="1">
    <location>
        <begin position="28"/>
        <end position="183"/>
    </location>
</feature>
<gene>
    <name evidence="2" type="ORF">FQV37_771</name>
</gene>
<keyword evidence="3" id="KW-1185">Reference proteome</keyword>
<dbReference type="RefSeq" id="WP_160022167.1">
    <property type="nucleotide sequence ID" value="NZ_VZIZ01000017.1"/>
</dbReference>
<sequence>MDLSMLQTQLDDNRRSVAFDSYDITIMQLLSMIEEGMIDIAPEYQRHFVWDEVRQSQLIESFFLGIPVPNVFMATNKDASWEVVDGLQRLTTIVNFIGSNELIKKTNTKGSKLRIKGLEKLVYLNGCCFEDLPKSIQLMFKTRPFRVTVLNDRSDFEVRYDLFERLNTGGVTLHAQEIRNCVYLGPFKEFIQRCSENKNFLSVVKMTKNSELTGNREELVLKFFAYYEDRAYFAHSVKGFLNDFMEKKTKKFEEIEEYEALFSDTFRALNELLPEGIVRGNRKKVTPLVLFEAISIGVADLIKSGETEILVSNTLKGLLDDPKLTSLTTGATNSNKKLLERIDYVKRVLRK</sequence>
<comment type="caution">
    <text evidence="2">The sequence shown here is derived from an EMBL/GenBank/DDBJ whole genome shotgun (WGS) entry which is preliminary data.</text>
</comment>
<protein>
    <recommendedName>
        <fullName evidence="1">GmrSD restriction endonucleases N-terminal domain-containing protein</fullName>
    </recommendedName>
</protein>
<proteinExistence type="predicted"/>
<dbReference type="Pfam" id="PF03235">
    <property type="entry name" value="GmrSD_N"/>
    <property type="match status" value="1"/>
</dbReference>
<dbReference type="AlphaFoldDB" id="A0A6N7C088"/>
<dbReference type="InterPro" id="IPR004919">
    <property type="entry name" value="GmrSD_N"/>
</dbReference>
<evidence type="ECO:0000259" key="1">
    <source>
        <dbReference type="Pfam" id="PF03235"/>
    </source>
</evidence>
<dbReference type="PANTHER" id="PTHR39639">
    <property type="entry name" value="CHROMOSOME 16, WHOLE GENOME SHOTGUN SEQUENCE"/>
    <property type="match status" value="1"/>
</dbReference>
<organism evidence="2 3">
    <name type="scientific">Psychrobacter nivimaris</name>
    <dbReference type="NCBI Taxonomy" id="281738"/>
    <lineage>
        <taxon>Bacteria</taxon>
        <taxon>Pseudomonadati</taxon>
        <taxon>Pseudomonadota</taxon>
        <taxon>Gammaproteobacteria</taxon>
        <taxon>Moraxellales</taxon>
        <taxon>Moraxellaceae</taxon>
        <taxon>Psychrobacter</taxon>
    </lineage>
</organism>
<dbReference type="Proteomes" id="UP000471465">
    <property type="component" value="Unassembled WGS sequence"/>
</dbReference>
<dbReference type="PANTHER" id="PTHR39639:SF1">
    <property type="entry name" value="DUF262 DOMAIN-CONTAINING PROTEIN"/>
    <property type="match status" value="1"/>
</dbReference>
<reference evidence="2 3" key="1">
    <citation type="submission" date="2019-09" db="EMBL/GenBank/DDBJ databases">
        <title>Draft genome sequence of Psychrobacter nivimaris LAMA 639, in search for biotechnological relevant genes.</title>
        <authorList>
            <person name="Lima A.O.S."/>
            <person name="Staloch B.E.K."/>
            <person name="Freitas R.C."/>
            <person name="Niero H."/>
            <person name="Silva M.A.C."/>
        </authorList>
    </citation>
    <scope>NUCLEOTIDE SEQUENCE [LARGE SCALE GENOMIC DNA]</scope>
    <source>
        <strain evidence="2 3">LAMA 639</strain>
    </source>
</reference>
<name>A0A6N7C088_9GAMM</name>
<dbReference type="EMBL" id="VZIZ01000017">
    <property type="protein sequence ID" value="KAF0568713.1"/>
    <property type="molecule type" value="Genomic_DNA"/>
</dbReference>